<reference evidence="12" key="1">
    <citation type="submission" date="2024-04" db="EMBL/GenBank/DDBJ databases">
        <title>Salinicola lusitanus LLJ914,a marine bacterium isolated from the Okinawa Trough.</title>
        <authorList>
            <person name="Li J."/>
        </authorList>
    </citation>
    <scope>NUCLEOTIDE SEQUENCE [LARGE SCALE GENOMIC DNA]</scope>
</reference>
<protein>
    <recommendedName>
        <fullName evidence="10">Major facilitator superfamily (MFS) profile domain-containing protein</fullName>
    </recommendedName>
</protein>
<comment type="subcellular location">
    <subcellularLocation>
        <location evidence="1">Membrane</location>
        <topology evidence="1">Multi-pass membrane protein</topology>
    </subcellularLocation>
</comment>
<feature type="transmembrane region" description="Helical" evidence="9">
    <location>
        <begin position="287"/>
        <end position="308"/>
    </location>
</feature>
<feature type="transmembrane region" description="Helical" evidence="9">
    <location>
        <begin position="12"/>
        <end position="34"/>
    </location>
</feature>
<dbReference type="PANTHER" id="PTHR12103">
    <property type="entry name" value="5'-NUCLEOTIDASE DOMAIN-CONTAINING"/>
    <property type="match status" value="1"/>
</dbReference>
<dbReference type="Proteomes" id="UP001460270">
    <property type="component" value="Unassembled WGS sequence"/>
</dbReference>
<feature type="transmembrane region" description="Helical" evidence="9">
    <location>
        <begin position="161"/>
        <end position="184"/>
    </location>
</feature>
<dbReference type="InterPro" id="IPR023214">
    <property type="entry name" value="HAD_sf"/>
</dbReference>
<evidence type="ECO:0000259" key="10">
    <source>
        <dbReference type="PROSITE" id="PS50850"/>
    </source>
</evidence>
<dbReference type="NCBIfam" id="TIGR02244">
    <property type="entry name" value="HAD-IG-Ncltidse"/>
    <property type="match status" value="1"/>
</dbReference>
<sequence>MFLSKTVMSFEMIMAARLLYGMNAGLGFICHTMYLVECTPKRLRGAVVVTVAAFVSSGKFLGQLLGLSELLGTRERWPWLLGFTVVPTLVHLLTLPLLPESPSFLLLAKGDRKACEQALQKLWGEGDYSLEMEEMLKEKTAQQNAGSRTVLQLLKNRDIRWQLVSVLVTCTSLQLCGINAFFIAQVSGKKMMLVRGYALMSGTLVLLTITMYLQTLLWWMPYCSMVLVFIFIFSFASGPSGASTPLPGELFTQAYRSAAFTVGTAINWVGLFTVGMLFPILVDKMDYFCFLIFLIFCLITCLFARLILMAAVITDVSTSPDETRTKRGYQQKIFVNRSLTLEHIKCYGFDMDYTLAIYKSPDYENMGFEMLRDRLVSMGYPHELLRYTYDPSFPTRGLVLDTTFGNLLKVDSNGNILVCSHGFYFLKGYDIKKYYPNKFIQRHDTERFYNLSTLFNLSETYIYACLVDFFTRCTRYENLTKGFQHGDLLMTYRSMFQDVRDAMDYIHDKGMLKDQTIKNLEKYVEKDPRLPYLLTRIKEVAKLFLATNSDYNYTEAIMKYLLETSVKVRKEQIKLYLRMAQDQILVLKLFQDKTSQFSIC</sequence>
<evidence type="ECO:0000256" key="2">
    <source>
        <dbReference type="ARBA" id="ARBA00009589"/>
    </source>
</evidence>
<accession>A0AAW0N9J2</accession>
<dbReference type="Gene3D" id="1.20.1250.20">
    <property type="entry name" value="MFS general substrate transporter like domains"/>
    <property type="match status" value="2"/>
</dbReference>
<dbReference type="GO" id="GO:0046872">
    <property type="term" value="F:metal ion binding"/>
    <property type="evidence" value="ECO:0007669"/>
    <property type="project" value="UniProtKB-KW"/>
</dbReference>
<feature type="domain" description="Major facilitator superfamily (MFS) profile" evidence="10">
    <location>
        <begin position="1"/>
        <end position="312"/>
    </location>
</feature>
<dbReference type="Gene3D" id="3.40.50.1000">
    <property type="entry name" value="HAD superfamily/HAD-like"/>
    <property type="match status" value="2"/>
</dbReference>
<feature type="transmembrane region" description="Helical" evidence="9">
    <location>
        <begin position="46"/>
        <end position="67"/>
    </location>
</feature>
<evidence type="ECO:0000256" key="9">
    <source>
        <dbReference type="SAM" id="Phobius"/>
    </source>
</evidence>
<evidence type="ECO:0000256" key="5">
    <source>
        <dbReference type="ARBA" id="ARBA00022801"/>
    </source>
</evidence>
<keyword evidence="4" id="KW-0479">Metal-binding</keyword>
<dbReference type="GO" id="GO:0016020">
    <property type="term" value="C:membrane"/>
    <property type="evidence" value="ECO:0007669"/>
    <property type="project" value="UniProtKB-SubCell"/>
</dbReference>
<feature type="transmembrane region" description="Helical" evidence="9">
    <location>
        <begin position="79"/>
        <end position="98"/>
    </location>
</feature>
<dbReference type="AlphaFoldDB" id="A0AAW0N9J2"/>
<evidence type="ECO:0000313" key="12">
    <source>
        <dbReference type="Proteomes" id="UP001460270"/>
    </source>
</evidence>
<dbReference type="SUPFAM" id="SSF103473">
    <property type="entry name" value="MFS general substrate transporter"/>
    <property type="match status" value="1"/>
</dbReference>
<evidence type="ECO:0000256" key="1">
    <source>
        <dbReference type="ARBA" id="ARBA00004141"/>
    </source>
</evidence>
<organism evidence="11 12">
    <name type="scientific">Mugilogobius chulae</name>
    <name type="common">yellowstripe goby</name>
    <dbReference type="NCBI Taxonomy" id="88201"/>
    <lineage>
        <taxon>Eukaryota</taxon>
        <taxon>Metazoa</taxon>
        <taxon>Chordata</taxon>
        <taxon>Craniata</taxon>
        <taxon>Vertebrata</taxon>
        <taxon>Euteleostomi</taxon>
        <taxon>Actinopterygii</taxon>
        <taxon>Neopterygii</taxon>
        <taxon>Teleostei</taxon>
        <taxon>Neoteleostei</taxon>
        <taxon>Acanthomorphata</taxon>
        <taxon>Gobiaria</taxon>
        <taxon>Gobiiformes</taxon>
        <taxon>Gobioidei</taxon>
        <taxon>Gobiidae</taxon>
        <taxon>Gobionellinae</taxon>
        <taxon>Mugilogobius</taxon>
    </lineage>
</organism>
<dbReference type="PROSITE" id="PS00217">
    <property type="entry name" value="SUGAR_TRANSPORT_2"/>
    <property type="match status" value="1"/>
</dbReference>
<evidence type="ECO:0000256" key="4">
    <source>
        <dbReference type="ARBA" id="ARBA00022723"/>
    </source>
</evidence>
<dbReference type="InterPro" id="IPR020846">
    <property type="entry name" value="MFS_dom"/>
</dbReference>
<evidence type="ECO:0000256" key="8">
    <source>
        <dbReference type="ARBA" id="ARBA00023136"/>
    </source>
</evidence>
<dbReference type="InterPro" id="IPR036259">
    <property type="entry name" value="MFS_trans_sf"/>
</dbReference>
<feature type="transmembrane region" description="Helical" evidence="9">
    <location>
        <begin position="258"/>
        <end position="281"/>
    </location>
</feature>
<feature type="transmembrane region" description="Helical" evidence="9">
    <location>
        <begin position="219"/>
        <end position="237"/>
    </location>
</feature>
<dbReference type="SUPFAM" id="SSF56784">
    <property type="entry name" value="HAD-like"/>
    <property type="match status" value="1"/>
</dbReference>
<dbReference type="InterPro" id="IPR036412">
    <property type="entry name" value="HAD-like_sf"/>
</dbReference>
<dbReference type="EMBL" id="JBBPFD010000015">
    <property type="protein sequence ID" value="KAK7895703.1"/>
    <property type="molecule type" value="Genomic_DNA"/>
</dbReference>
<evidence type="ECO:0000313" key="11">
    <source>
        <dbReference type="EMBL" id="KAK7895703.1"/>
    </source>
</evidence>
<keyword evidence="5" id="KW-0378">Hydrolase</keyword>
<name>A0AAW0N9J2_9GOBI</name>
<dbReference type="GO" id="GO:0022857">
    <property type="term" value="F:transmembrane transporter activity"/>
    <property type="evidence" value="ECO:0007669"/>
    <property type="project" value="InterPro"/>
</dbReference>
<keyword evidence="12" id="KW-1185">Reference proteome</keyword>
<dbReference type="InterPro" id="IPR008380">
    <property type="entry name" value="HAD-SF_hydro_IG_5-nucl"/>
</dbReference>
<dbReference type="InterPro" id="IPR005828">
    <property type="entry name" value="MFS_sugar_transport-like"/>
</dbReference>
<evidence type="ECO:0000256" key="6">
    <source>
        <dbReference type="ARBA" id="ARBA00022842"/>
    </source>
</evidence>
<gene>
    <name evidence="11" type="ORF">WMY93_021028</name>
</gene>
<keyword evidence="3 9" id="KW-0812">Transmembrane</keyword>
<keyword evidence="6" id="KW-0460">Magnesium</keyword>
<comment type="similarity">
    <text evidence="2">Belongs to the 5'(3')-deoxyribonucleotidase family.</text>
</comment>
<evidence type="ECO:0000256" key="3">
    <source>
        <dbReference type="ARBA" id="ARBA00022692"/>
    </source>
</evidence>
<dbReference type="PROSITE" id="PS50850">
    <property type="entry name" value="MFS"/>
    <property type="match status" value="1"/>
</dbReference>
<dbReference type="InterPro" id="IPR005829">
    <property type="entry name" value="Sugar_transporter_CS"/>
</dbReference>
<comment type="caution">
    <text evidence="11">The sequence shown here is derived from an EMBL/GenBank/DDBJ whole genome shotgun (WGS) entry which is preliminary data.</text>
</comment>
<proteinExistence type="inferred from homology"/>
<dbReference type="PANTHER" id="PTHR12103:SF18">
    <property type="entry name" value="5'-NUCLEOTIDASE DOMAIN-CONTAINING PROTEIN 4"/>
    <property type="match status" value="1"/>
</dbReference>
<keyword evidence="7 9" id="KW-1133">Transmembrane helix</keyword>
<dbReference type="GO" id="GO:0008253">
    <property type="term" value="F:5'-nucleotidase activity"/>
    <property type="evidence" value="ECO:0007669"/>
    <property type="project" value="TreeGrafter"/>
</dbReference>
<keyword evidence="8 9" id="KW-0472">Membrane</keyword>
<evidence type="ECO:0000256" key="7">
    <source>
        <dbReference type="ARBA" id="ARBA00022989"/>
    </source>
</evidence>
<dbReference type="Pfam" id="PF00083">
    <property type="entry name" value="Sugar_tr"/>
    <property type="match status" value="1"/>
</dbReference>
<dbReference type="Pfam" id="PF05761">
    <property type="entry name" value="5_nucleotid"/>
    <property type="match status" value="1"/>
</dbReference>